<dbReference type="InterPro" id="IPR009057">
    <property type="entry name" value="Homeodomain-like_sf"/>
</dbReference>
<evidence type="ECO:0000256" key="4">
    <source>
        <dbReference type="ARBA" id="ARBA00023015"/>
    </source>
</evidence>
<dbReference type="FunFam" id="1.10.10.60:FF:000002">
    <property type="entry name" value="Myb family transcription factor"/>
    <property type="match status" value="1"/>
</dbReference>
<keyword evidence="6" id="KW-0539">Nucleus</keyword>
<evidence type="ECO:0000256" key="1">
    <source>
        <dbReference type="ARBA" id="ARBA00004123"/>
    </source>
</evidence>
<dbReference type="SUPFAM" id="SSF46689">
    <property type="entry name" value="Homeodomain-like"/>
    <property type="match status" value="1"/>
</dbReference>
<keyword evidence="5" id="KW-0804">Transcription</keyword>
<name>A0A0K9PKZ2_ZOSMR</name>
<dbReference type="InterPro" id="IPR044847">
    <property type="entry name" value="KAN_fam"/>
</dbReference>
<dbReference type="PANTHER" id="PTHR31496:SF3">
    <property type="entry name" value="TRANSCRIPTION REPRESSOR KAN1"/>
    <property type="match status" value="1"/>
</dbReference>
<evidence type="ECO:0000256" key="3">
    <source>
        <dbReference type="ARBA" id="ARBA00022782"/>
    </source>
</evidence>
<evidence type="ECO:0000313" key="9">
    <source>
        <dbReference type="EMBL" id="KMZ69616.1"/>
    </source>
</evidence>
<evidence type="ECO:0000259" key="8">
    <source>
        <dbReference type="Pfam" id="PF00249"/>
    </source>
</evidence>
<dbReference type="GO" id="GO:0006355">
    <property type="term" value="P:regulation of DNA-templated transcription"/>
    <property type="evidence" value="ECO:0000318"/>
    <property type="project" value="GO_Central"/>
</dbReference>
<evidence type="ECO:0000256" key="2">
    <source>
        <dbReference type="ARBA" id="ARBA00022473"/>
    </source>
</evidence>
<keyword evidence="2" id="KW-0217">Developmental protein</keyword>
<reference evidence="10" key="1">
    <citation type="journal article" date="2016" name="Nature">
        <title>The genome of the seagrass Zostera marina reveals angiosperm adaptation to the sea.</title>
        <authorList>
            <person name="Olsen J.L."/>
            <person name="Rouze P."/>
            <person name="Verhelst B."/>
            <person name="Lin Y.-C."/>
            <person name="Bayer T."/>
            <person name="Collen J."/>
            <person name="Dattolo E."/>
            <person name="De Paoli E."/>
            <person name="Dittami S."/>
            <person name="Maumus F."/>
            <person name="Michel G."/>
            <person name="Kersting A."/>
            <person name="Lauritano C."/>
            <person name="Lohaus R."/>
            <person name="Toepel M."/>
            <person name="Tonon T."/>
            <person name="Vanneste K."/>
            <person name="Amirebrahimi M."/>
            <person name="Brakel J."/>
            <person name="Bostroem C."/>
            <person name="Chovatia M."/>
            <person name="Grimwood J."/>
            <person name="Jenkins J.W."/>
            <person name="Jueterbock A."/>
            <person name="Mraz A."/>
            <person name="Stam W.T."/>
            <person name="Tice H."/>
            <person name="Bornberg-Bauer E."/>
            <person name="Green P.J."/>
            <person name="Pearson G.A."/>
            <person name="Procaccini G."/>
            <person name="Duarte C.M."/>
            <person name="Schmutz J."/>
            <person name="Reusch T.B.H."/>
            <person name="Van de Peer Y."/>
        </authorList>
    </citation>
    <scope>NUCLEOTIDE SEQUENCE [LARGE SCALE GENOMIC DNA]</scope>
    <source>
        <strain evidence="10">cv. Finnish</strain>
    </source>
</reference>
<comment type="caution">
    <text evidence="9">The sequence shown here is derived from an EMBL/GenBank/DDBJ whole genome shotgun (WGS) entry which is preliminary data.</text>
</comment>
<dbReference type="OrthoDB" id="759506at2759"/>
<sequence length="340" mass="38174">MPVLQEVYAGEKATTTPDLALRISLPDGTSESERESKNPWKYRQNSVRGEKRDDGSSWGLVEFPLFNLPEMSGTDYQIPWRPQMSIPPQQPQIINLDSRRPIKGVPVYNYNGFHHHQKISPYSYSWSSSSSTSSSSPKHRAISLAPTRLNSGLYSDNTMVTSRYTSKKIVRAPRMRWTSSLHARFVHAVELLGGHERATPKSVLELMDVKDLTLAHVKSHLQMYRTVKTTDKPVVSSDGSGAEEDLMSSFSDMADLKLRGSIELQGPNNPPSSTTLSSRIAWLQTNSDAIEGVTSSTNFISHSIDENRRISQKKDLLTSRLMEHKIPSLEFTLGRSNWQA</sequence>
<keyword evidence="4" id="KW-0805">Transcription regulation</keyword>
<feature type="domain" description="Myb-like" evidence="8">
    <location>
        <begin position="174"/>
        <end position="225"/>
    </location>
</feature>
<organism evidence="9 10">
    <name type="scientific">Zostera marina</name>
    <name type="common">Eelgrass</name>
    <dbReference type="NCBI Taxonomy" id="29655"/>
    <lineage>
        <taxon>Eukaryota</taxon>
        <taxon>Viridiplantae</taxon>
        <taxon>Streptophyta</taxon>
        <taxon>Embryophyta</taxon>
        <taxon>Tracheophyta</taxon>
        <taxon>Spermatophyta</taxon>
        <taxon>Magnoliopsida</taxon>
        <taxon>Liliopsida</taxon>
        <taxon>Zosteraceae</taxon>
        <taxon>Zostera</taxon>
    </lineage>
</organism>
<gene>
    <name evidence="9" type="ORF">ZOSMA_20G00940</name>
</gene>
<evidence type="ECO:0000313" key="10">
    <source>
        <dbReference type="Proteomes" id="UP000036987"/>
    </source>
</evidence>
<dbReference type="Gene3D" id="1.10.10.60">
    <property type="entry name" value="Homeodomain-like"/>
    <property type="match status" value="1"/>
</dbReference>
<evidence type="ECO:0000256" key="6">
    <source>
        <dbReference type="ARBA" id="ARBA00023242"/>
    </source>
</evidence>
<dbReference type="AlphaFoldDB" id="A0A0K9PKZ2"/>
<accession>A0A0K9PKZ2</accession>
<evidence type="ECO:0000256" key="7">
    <source>
        <dbReference type="SAM" id="MobiDB-lite"/>
    </source>
</evidence>
<dbReference type="GO" id="GO:0005634">
    <property type="term" value="C:nucleus"/>
    <property type="evidence" value="ECO:0000318"/>
    <property type="project" value="GO_Central"/>
</dbReference>
<dbReference type="PANTHER" id="PTHR31496">
    <property type="entry name" value="TRANSCRIPTION FACTOR KAN2-RELATED"/>
    <property type="match status" value="1"/>
</dbReference>
<proteinExistence type="predicted"/>
<protein>
    <submittedName>
        <fullName evidence="9">Putative transcription factor KAN3</fullName>
    </submittedName>
</protein>
<dbReference type="InterPro" id="IPR001005">
    <property type="entry name" value="SANT/Myb"/>
</dbReference>
<dbReference type="Proteomes" id="UP000036987">
    <property type="component" value="Unassembled WGS sequence"/>
</dbReference>
<dbReference type="Pfam" id="PF00249">
    <property type="entry name" value="Myb_DNA-binding"/>
    <property type="match status" value="1"/>
</dbReference>
<dbReference type="EMBL" id="LFYR01000757">
    <property type="protein sequence ID" value="KMZ69616.1"/>
    <property type="molecule type" value="Genomic_DNA"/>
</dbReference>
<keyword evidence="3" id="KW-0221">Differentiation</keyword>
<evidence type="ECO:0000256" key="5">
    <source>
        <dbReference type="ARBA" id="ARBA00023163"/>
    </source>
</evidence>
<keyword evidence="10" id="KW-1185">Reference proteome</keyword>
<feature type="region of interest" description="Disordered" evidence="7">
    <location>
        <begin position="19"/>
        <end position="55"/>
    </location>
</feature>
<dbReference type="GO" id="GO:0000976">
    <property type="term" value="F:transcription cis-regulatory region binding"/>
    <property type="evidence" value="ECO:0000318"/>
    <property type="project" value="GO_Central"/>
</dbReference>
<comment type="subcellular location">
    <subcellularLocation>
        <location evidence="1">Nucleus</location>
    </subcellularLocation>
</comment>
<dbReference type="NCBIfam" id="TIGR01557">
    <property type="entry name" value="myb_SHAQKYF"/>
    <property type="match status" value="1"/>
</dbReference>
<dbReference type="InterPro" id="IPR006447">
    <property type="entry name" value="Myb_dom_plants"/>
</dbReference>
<dbReference type="GO" id="GO:0010158">
    <property type="term" value="P:abaxial cell fate specification"/>
    <property type="evidence" value="ECO:0007669"/>
    <property type="project" value="InterPro"/>
</dbReference>